<reference evidence="8" key="2">
    <citation type="journal article" date="2021" name="PeerJ">
        <title>Extensive microbial diversity within the chicken gut microbiome revealed by metagenomics and culture.</title>
        <authorList>
            <person name="Gilroy R."/>
            <person name="Ravi A."/>
            <person name="Getino M."/>
            <person name="Pursley I."/>
            <person name="Horton D.L."/>
            <person name="Alikhan N.F."/>
            <person name="Baker D."/>
            <person name="Gharbi K."/>
            <person name="Hall N."/>
            <person name="Watson M."/>
            <person name="Adriaenssens E.M."/>
            <person name="Foster-Nyarko E."/>
            <person name="Jarju S."/>
            <person name="Secka A."/>
            <person name="Antonio M."/>
            <person name="Oren A."/>
            <person name="Chaudhuri R.R."/>
            <person name="La Ragione R."/>
            <person name="Hildebrand F."/>
            <person name="Pallen M.J."/>
        </authorList>
    </citation>
    <scope>NUCLEOTIDE SEQUENCE</scope>
    <source>
        <strain evidence="8">CHK193-30670</strain>
    </source>
</reference>
<dbReference type="EMBL" id="DVMT01000020">
    <property type="protein sequence ID" value="HIU40069.1"/>
    <property type="molecule type" value="Genomic_DNA"/>
</dbReference>
<dbReference type="GO" id="GO:0090563">
    <property type="term" value="F:protein-phosphocysteine-sugar phosphotransferase activity"/>
    <property type="evidence" value="ECO:0007669"/>
    <property type="project" value="TreeGrafter"/>
</dbReference>
<dbReference type="AlphaFoldDB" id="A0A9D1IQ21"/>
<reference evidence="8" key="1">
    <citation type="submission" date="2020-10" db="EMBL/GenBank/DDBJ databases">
        <authorList>
            <person name="Gilroy R."/>
        </authorList>
    </citation>
    <scope>NUCLEOTIDE SEQUENCE</scope>
    <source>
        <strain evidence="8">CHK193-30670</strain>
    </source>
</reference>
<evidence type="ECO:0000256" key="4">
    <source>
        <dbReference type="ARBA" id="ARBA00022683"/>
    </source>
</evidence>
<evidence type="ECO:0000259" key="7">
    <source>
        <dbReference type="PROSITE" id="PS51098"/>
    </source>
</evidence>
<keyword evidence="2" id="KW-0762">Sugar transport</keyword>
<dbReference type="GO" id="GO:0009401">
    <property type="term" value="P:phosphoenolpyruvate-dependent sugar phosphotransferase system"/>
    <property type="evidence" value="ECO:0007669"/>
    <property type="project" value="UniProtKB-KW"/>
</dbReference>
<sequence length="104" mass="11701">MLKYIIIIVVLIIIALVVIKASKPDFKYEANKLVEYLGGIKNITNMEVSVSRFKVTLKDPSKVNKEGIQKLGARGIVEIDNTIKIILGDNAKKLKKYIDQLNED</sequence>
<evidence type="ECO:0000256" key="5">
    <source>
        <dbReference type="ARBA" id="ARBA00022777"/>
    </source>
</evidence>
<keyword evidence="3" id="KW-0808">Transferase</keyword>
<dbReference type="GO" id="GO:0005886">
    <property type="term" value="C:plasma membrane"/>
    <property type="evidence" value="ECO:0007669"/>
    <property type="project" value="TreeGrafter"/>
</dbReference>
<comment type="caution">
    <text evidence="8">The sequence shown here is derived from an EMBL/GenBank/DDBJ whole genome shotgun (WGS) entry which is preliminary data.</text>
</comment>
<dbReference type="Gene3D" id="3.30.1360.60">
    <property type="entry name" value="Glucose permease domain IIB"/>
    <property type="match status" value="1"/>
</dbReference>
<keyword evidence="4" id="KW-0598">Phosphotransferase system</keyword>
<dbReference type="InterPro" id="IPR036878">
    <property type="entry name" value="Glu_permease_IIB"/>
</dbReference>
<protein>
    <submittedName>
        <fullName evidence="8">PTS transporter subunit EIIB</fullName>
    </submittedName>
</protein>
<comment type="caution">
    <text evidence="6">Lacks conserved residue(s) required for the propagation of feature annotation.</text>
</comment>
<dbReference type="InterPro" id="IPR050429">
    <property type="entry name" value="PTS_Glucose_EIICBA"/>
</dbReference>
<evidence type="ECO:0000256" key="1">
    <source>
        <dbReference type="ARBA" id="ARBA00022448"/>
    </source>
</evidence>
<keyword evidence="1" id="KW-0813">Transport</keyword>
<dbReference type="GO" id="GO:0016301">
    <property type="term" value="F:kinase activity"/>
    <property type="evidence" value="ECO:0007669"/>
    <property type="project" value="UniProtKB-KW"/>
</dbReference>
<dbReference type="SUPFAM" id="SSF55604">
    <property type="entry name" value="Glucose permease domain IIB"/>
    <property type="match status" value="1"/>
</dbReference>
<evidence type="ECO:0000313" key="8">
    <source>
        <dbReference type="EMBL" id="HIU40069.1"/>
    </source>
</evidence>
<dbReference type="Proteomes" id="UP000824074">
    <property type="component" value="Unassembled WGS sequence"/>
</dbReference>
<dbReference type="GO" id="GO:0015764">
    <property type="term" value="P:N-acetylglucosamine transport"/>
    <property type="evidence" value="ECO:0007669"/>
    <property type="project" value="TreeGrafter"/>
</dbReference>
<dbReference type="InterPro" id="IPR001996">
    <property type="entry name" value="PTS_IIB_1"/>
</dbReference>
<evidence type="ECO:0000313" key="9">
    <source>
        <dbReference type="Proteomes" id="UP000824074"/>
    </source>
</evidence>
<dbReference type="InterPro" id="IPR018113">
    <property type="entry name" value="PTrfase_EIIB_Cys"/>
</dbReference>
<evidence type="ECO:0000256" key="3">
    <source>
        <dbReference type="ARBA" id="ARBA00022679"/>
    </source>
</evidence>
<name>A0A9D1IQ21_9FIRM</name>
<evidence type="ECO:0000256" key="2">
    <source>
        <dbReference type="ARBA" id="ARBA00022597"/>
    </source>
</evidence>
<dbReference type="PROSITE" id="PS51098">
    <property type="entry name" value="PTS_EIIB_TYPE_1"/>
    <property type="match status" value="1"/>
</dbReference>
<dbReference type="PANTHER" id="PTHR30009">
    <property type="entry name" value="CYTOCHROME C-TYPE SYNTHESIS PROTEIN AND PTS TRANSMEMBRANE COMPONENT"/>
    <property type="match status" value="1"/>
</dbReference>
<evidence type="ECO:0000256" key="6">
    <source>
        <dbReference type="PROSITE-ProRule" id="PRU00421"/>
    </source>
</evidence>
<feature type="domain" description="PTS EIIB type-1" evidence="7">
    <location>
        <begin position="27"/>
        <end position="104"/>
    </location>
</feature>
<keyword evidence="5" id="KW-0418">Kinase</keyword>
<dbReference type="GO" id="GO:0008982">
    <property type="term" value="F:protein-N(PI)-phosphohistidine-sugar phosphotransferase activity"/>
    <property type="evidence" value="ECO:0007669"/>
    <property type="project" value="InterPro"/>
</dbReference>
<gene>
    <name evidence="8" type="ORF">IAB68_02040</name>
</gene>
<dbReference type="Pfam" id="PF00367">
    <property type="entry name" value="PTS_EIIB"/>
    <property type="match status" value="1"/>
</dbReference>
<organism evidence="8 9">
    <name type="scientific">Candidatus Aphodocola excrementigallinarum</name>
    <dbReference type="NCBI Taxonomy" id="2840670"/>
    <lineage>
        <taxon>Bacteria</taxon>
        <taxon>Bacillati</taxon>
        <taxon>Bacillota</taxon>
        <taxon>Bacilli</taxon>
        <taxon>Candidatus Aphodocola</taxon>
    </lineage>
</organism>
<accession>A0A9D1IQ21</accession>
<proteinExistence type="predicted"/>
<dbReference type="PANTHER" id="PTHR30009:SF4">
    <property type="entry name" value="PTS SYSTEM N-ACETYLGLUCOSAMINE-SPECIFIC EIICBA COMPONENT"/>
    <property type="match status" value="1"/>
</dbReference>